<evidence type="ECO:0000313" key="2">
    <source>
        <dbReference type="Proteomes" id="UP000054359"/>
    </source>
</evidence>
<accession>A0A087UE56</accession>
<proteinExistence type="predicted"/>
<protein>
    <submittedName>
        <fullName evidence="1">Uncharacterized protein</fullName>
    </submittedName>
</protein>
<dbReference type="EMBL" id="KK119411">
    <property type="protein sequence ID" value="KFM75645.1"/>
    <property type="molecule type" value="Genomic_DNA"/>
</dbReference>
<feature type="non-terminal residue" evidence="1">
    <location>
        <position position="1"/>
    </location>
</feature>
<evidence type="ECO:0000313" key="1">
    <source>
        <dbReference type="EMBL" id="KFM75645.1"/>
    </source>
</evidence>
<organism evidence="1 2">
    <name type="scientific">Stegodyphus mimosarum</name>
    <name type="common">African social velvet spider</name>
    <dbReference type="NCBI Taxonomy" id="407821"/>
    <lineage>
        <taxon>Eukaryota</taxon>
        <taxon>Metazoa</taxon>
        <taxon>Ecdysozoa</taxon>
        <taxon>Arthropoda</taxon>
        <taxon>Chelicerata</taxon>
        <taxon>Arachnida</taxon>
        <taxon>Araneae</taxon>
        <taxon>Araneomorphae</taxon>
        <taxon>Entelegynae</taxon>
        <taxon>Eresoidea</taxon>
        <taxon>Eresidae</taxon>
        <taxon>Stegodyphus</taxon>
    </lineage>
</organism>
<reference evidence="1 2" key="1">
    <citation type="submission" date="2013-11" db="EMBL/GenBank/DDBJ databases">
        <title>Genome sequencing of Stegodyphus mimosarum.</title>
        <authorList>
            <person name="Bechsgaard J."/>
        </authorList>
    </citation>
    <scope>NUCLEOTIDE SEQUENCE [LARGE SCALE GENOMIC DNA]</scope>
</reference>
<gene>
    <name evidence="1" type="ORF">X975_17350</name>
</gene>
<dbReference type="Proteomes" id="UP000054359">
    <property type="component" value="Unassembled WGS sequence"/>
</dbReference>
<sequence>IAYICYGYIYIILHKPYLDAFQHISTPHPQLESATIHVDKEVKEVKGHVKLLKGNYDPDEIPQNYITDLVAICIEKCCLKVSQPQKYSSKRESER</sequence>
<dbReference type="AlphaFoldDB" id="A0A087UE56"/>
<feature type="non-terminal residue" evidence="1">
    <location>
        <position position="95"/>
    </location>
</feature>
<name>A0A087UE56_STEMI</name>
<keyword evidence="2" id="KW-1185">Reference proteome</keyword>